<accession>X1K5N7</accession>
<protein>
    <submittedName>
        <fullName evidence="1">Uncharacterized protein</fullName>
    </submittedName>
</protein>
<name>X1K5N7_9ZZZZ</name>
<organism evidence="1">
    <name type="scientific">marine sediment metagenome</name>
    <dbReference type="NCBI Taxonomy" id="412755"/>
    <lineage>
        <taxon>unclassified sequences</taxon>
        <taxon>metagenomes</taxon>
        <taxon>ecological metagenomes</taxon>
    </lineage>
</organism>
<evidence type="ECO:0000313" key="1">
    <source>
        <dbReference type="EMBL" id="GAI01878.1"/>
    </source>
</evidence>
<dbReference type="EMBL" id="BARU01046456">
    <property type="protein sequence ID" value="GAI01878.1"/>
    <property type="molecule type" value="Genomic_DNA"/>
</dbReference>
<reference evidence="1" key="1">
    <citation type="journal article" date="2014" name="Front. Microbiol.">
        <title>High frequency of phylogenetically diverse reductive dehalogenase-homologous genes in deep subseafloor sedimentary metagenomes.</title>
        <authorList>
            <person name="Kawai M."/>
            <person name="Futagami T."/>
            <person name="Toyoda A."/>
            <person name="Takaki Y."/>
            <person name="Nishi S."/>
            <person name="Hori S."/>
            <person name="Arai W."/>
            <person name="Tsubouchi T."/>
            <person name="Morono Y."/>
            <person name="Uchiyama I."/>
            <person name="Ito T."/>
            <person name="Fujiyama A."/>
            <person name="Inagaki F."/>
            <person name="Takami H."/>
        </authorList>
    </citation>
    <scope>NUCLEOTIDE SEQUENCE</scope>
    <source>
        <strain evidence="1">Expedition CK06-06</strain>
    </source>
</reference>
<dbReference type="AlphaFoldDB" id="X1K5N7"/>
<feature type="non-terminal residue" evidence="1">
    <location>
        <position position="1"/>
    </location>
</feature>
<gene>
    <name evidence="1" type="ORF">S03H2_70069</name>
</gene>
<proteinExistence type="predicted"/>
<comment type="caution">
    <text evidence="1">The sequence shown here is derived from an EMBL/GenBank/DDBJ whole genome shotgun (WGS) entry which is preliminary data.</text>
</comment>
<feature type="non-terminal residue" evidence="1">
    <location>
        <position position="128"/>
    </location>
</feature>
<sequence length="128" mass="14296">RLSLERIATDRCYFGTGKEMKIPGTLYAERLSGFEGILVVTQKFFSQEKLKKLRKELGNIRNIIAGKERGILVGLLDGKGDTLGMGRIEKIDYKKKEVLLTTPVKNGKKIRVIQFGSLKITPEGREGG</sequence>